<dbReference type="Proteomes" id="UP001267003">
    <property type="component" value="Unassembled WGS sequence"/>
</dbReference>
<organism evidence="5 6">
    <name type="scientific">Lactiplantibacillus pentosus</name>
    <name type="common">Lactobacillus pentosus</name>
    <dbReference type="NCBI Taxonomy" id="1589"/>
    <lineage>
        <taxon>Bacteria</taxon>
        <taxon>Bacillati</taxon>
        <taxon>Bacillota</taxon>
        <taxon>Bacilli</taxon>
        <taxon>Lactobacillales</taxon>
        <taxon>Lactobacillaceae</taxon>
        <taxon>Lactiplantibacillus</taxon>
    </lineage>
</organism>
<comment type="caution">
    <text evidence="5">The sequence shown here is derived from an EMBL/GenBank/DDBJ whole genome shotgun (WGS) entry which is preliminary data.</text>
</comment>
<dbReference type="AlphaFoldDB" id="A0A843QTT0"/>
<protein>
    <submittedName>
        <fullName evidence="5">HAD family hydrolase</fullName>
        <ecNumber evidence="5">3.1.3.-</ecNumber>
    </submittedName>
</protein>
<dbReference type="NCBIfam" id="TIGR01549">
    <property type="entry name" value="HAD-SF-IA-v1"/>
    <property type="match status" value="1"/>
</dbReference>
<keyword evidence="4" id="KW-0460">Magnesium</keyword>
<dbReference type="EC" id="3.1.3.-" evidence="5"/>
<sequence>MIRAVYFDVDDTLYDQLLPFKAAFKKAFPNIVITNNSCYERIFKIFRTCSDSIFPKYEEKQVSVEEMWIKRMSDTLNNIRESDIDSRRILNFQRIYNDELEHIKPFSQIPQLISSLKAINVSVGIISNGDHKHQIDKIVSLGLENDFLQKNILISGDYSFSKPDRRIFEKALGDEQIESNCTLYVGDNFYSDVYGAKTAGLRTVWFNHRNRHPRFEVKPDLIINSPQELSKIYSYFFKGEHN</sequence>
<dbReference type="GO" id="GO:0046872">
    <property type="term" value="F:metal ion binding"/>
    <property type="evidence" value="ECO:0007669"/>
    <property type="project" value="UniProtKB-KW"/>
</dbReference>
<dbReference type="InterPro" id="IPR036412">
    <property type="entry name" value="HAD-like_sf"/>
</dbReference>
<comment type="cofactor">
    <cofactor evidence="1">
        <name>Mg(2+)</name>
        <dbReference type="ChEBI" id="CHEBI:18420"/>
    </cofactor>
</comment>
<dbReference type="SUPFAM" id="SSF56784">
    <property type="entry name" value="HAD-like"/>
    <property type="match status" value="1"/>
</dbReference>
<dbReference type="SFLD" id="SFLDG01129">
    <property type="entry name" value="C1.5:_HAD__Beta-PGM__Phosphata"/>
    <property type="match status" value="1"/>
</dbReference>
<evidence type="ECO:0000256" key="1">
    <source>
        <dbReference type="ARBA" id="ARBA00001946"/>
    </source>
</evidence>
<gene>
    <name evidence="5" type="ORF">RI536_06750</name>
</gene>
<reference evidence="5" key="1">
    <citation type="submission" date="2023-08" db="EMBL/GenBank/DDBJ databases">
        <authorList>
            <person name="Page C.A."/>
            <person name="Perez-Diaz I.M."/>
        </authorList>
    </citation>
    <scope>NUCLEOTIDE SEQUENCE</scope>
    <source>
        <strain evidence="5">7.8.46</strain>
    </source>
</reference>
<dbReference type="InterPro" id="IPR006439">
    <property type="entry name" value="HAD-SF_hydro_IA"/>
</dbReference>
<accession>A0A843QTT0</accession>
<dbReference type="Gene3D" id="1.20.120.710">
    <property type="entry name" value="Haloacid dehalogenase hydrolase-like domain"/>
    <property type="match status" value="1"/>
</dbReference>
<proteinExistence type="predicted"/>
<dbReference type="InterPro" id="IPR041492">
    <property type="entry name" value="HAD_2"/>
</dbReference>
<name>A0A843QTT0_LACPE</name>
<dbReference type="SFLD" id="SFLDS00003">
    <property type="entry name" value="Haloacid_Dehalogenase"/>
    <property type="match status" value="1"/>
</dbReference>
<dbReference type="Gene3D" id="3.40.50.1000">
    <property type="entry name" value="HAD superfamily/HAD-like"/>
    <property type="match status" value="1"/>
</dbReference>
<dbReference type="RefSeq" id="WP_105923648.1">
    <property type="nucleotide sequence ID" value="NZ_CP104714.1"/>
</dbReference>
<keyword evidence="2" id="KW-0479">Metal-binding</keyword>
<dbReference type="InterPro" id="IPR051400">
    <property type="entry name" value="HAD-like_hydrolase"/>
</dbReference>
<evidence type="ECO:0000256" key="4">
    <source>
        <dbReference type="ARBA" id="ARBA00022842"/>
    </source>
</evidence>
<evidence type="ECO:0000256" key="2">
    <source>
        <dbReference type="ARBA" id="ARBA00022723"/>
    </source>
</evidence>
<dbReference type="InterPro" id="IPR023214">
    <property type="entry name" value="HAD_sf"/>
</dbReference>
<dbReference type="PRINTS" id="PR00413">
    <property type="entry name" value="HADHALOGNASE"/>
</dbReference>
<evidence type="ECO:0000313" key="6">
    <source>
        <dbReference type="Proteomes" id="UP001267003"/>
    </source>
</evidence>
<keyword evidence="3 5" id="KW-0378">Hydrolase</keyword>
<dbReference type="GO" id="GO:0016791">
    <property type="term" value="F:phosphatase activity"/>
    <property type="evidence" value="ECO:0007669"/>
    <property type="project" value="TreeGrafter"/>
</dbReference>
<dbReference type="Pfam" id="PF13419">
    <property type="entry name" value="HAD_2"/>
    <property type="match status" value="1"/>
</dbReference>
<evidence type="ECO:0000256" key="3">
    <source>
        <dbReference type="ARBA" id="ARBA00022801"/>
    </source>
</evidence>
<evidence type="ECO:0000313" key="5">
    <source>
        <dbReference type="EMBL" id="MDT6989802.1"/>
    </source>
</evidence>
<dbReference type="EMBL" id="JAVLAQ010000001">
    <property type="protein sequence ID" value="MDT6989802.1"/>
    <property type="molecule type" value="Genomic_DNA"/>
</dbReference>
<dbReference type="GO" id="GO:0044281">
    <property type="term" value="P:small molecule metabolic process"/>
    <property type="evidence" value="ECO:0007669"/>
    <property type="project" value="UniProtKB-ARBA"/>
</dbReference>
<dbReference type="PANTHER" id="PTHR46470:SF2">
    <property type="entry name" value="GLYCERALDEHYDE 3-PHOSPHATE PHOSPHATASE"/>
    <property type="match status" value="1"/>
</dbReference>
<dbReference type="PANTHER" id="PTHR46470">
    <property type="entry name" value="N-ACYLNEURAMINATE-9-PHOSPHATASE"/>
    <property type="match status" value="1"/>
</dbReference>